<evidence type="ECO:0000313" key="2">
    <source>
        <dbReference type="Proteomes" id="UP000030700"/>
    </source>
</evidence>
<dbReference type="STRING" id="1499966.U14_02844"/>
<accession>A0A081BMI3</accession>
<reference evidence="1" key="1">
    <citation type="journal article" date="2015" name="PeerJ">
        <title>First genomic representation of candidate bacterial phylum KSB3 points to enhanced environmental sensing as a trigger of wastewater bulking.</title>
        <authorList>
            <person name="Sekiguchi Y."/>
            <person name="Ohashi A."/>
            <person name="Parks D.H."/>
            <person name="Yamauchi T."/>
            <person name="Tyson G.W."/>
            <person name="Hugenholtz P."/>
        </authorList>
    </citation>
    <scope>NUCLEOTIDE SEQUENCE [LARGE SCALE GENOMIC DNA]</scope>
</reference>
<proteinExistence type="predicted"/>
<dbReference type="AlphaFoldDB" id="A0A081BMI3"/>
<organism evidence="1">
    <name type="scientific">Candidatus Moduliflexus flocculans</name>
    <dbReference type="NCBI Taxonomy" id="1499966"/>
    <lineage>
        <taxon>Bacteria</taxon>
        <taxon>Candidatus Moduliflexota</taxon>
        <taxon>Candidatus Moduliflexia</taxon>
        <taxon>Candidatus Moduliflexales</taxon>
        <taxon>Candidatus Moduliflexaceae</taxon>
    </lineage>
</organism>
<dbReference type="HOGENOM" id="CLU_1764411_0_0_0"/>
<name>A0A081BMI3_9BACT</name>
<evidence type="ECO:0000313" key="1">
    <source>
        <dbReference type="EMBL" id="GAK51599.1"/>
    </source>
</evidence>
<dbReference type="Proteomes" id="UP000030700">
    <property type="component" value="Unassembled WGS sequence"/>
</dbReference>
<sequence length="147" mass="16703">MGMTVWISTLDDRNLSKNTNDHSMMYRHADALDVICERLNVEKLSSFFDFTDLQYNFREESDEDSKDQEDALDPETGCAYGIDDMQWFDSAAGFAMLTALQMNVGAAAEIKLNDATRRELLEELDDCIAMLRESAARNGKFHLAMII</sequence>
<dbReference type="EMBL" id="DF820457">
    <property type="protein sequence ID" value="GAK51599.1"/>
    <property type="molecule type" value="Genomic_DNA"/>
</dbReference>
<gene>
    <name evidence="1" type="ORF">U14_02844</name>
</gene>
<keyword evidence="2" id="KW-1185">Reference proteome</keyword>
<protein>
    <submittedName>
        <fullName evidence="1">Uncharacterized protein</fullName>
    </submittedName>
</protein>